<feature type="region of interest" description="Disordered" evidence="1">
    <location>
        <begin position="168"/>
        <end position="203"/>
    </location>
</feature>
<evidence type="ECO:0000256" key="1">
    <source>
        <dbReference type="SAM" id="MobiDB-lite"/>
    </source>
</evidence>
<dbReference type="CDD" id="cd00303">
    <property type="entry name" value="retropepsin_like"/>
    <property type="match status" value="1"/>
</dbReference>
<dbReference type="EMBL" id="MU839022">
    <property type="protein sequence ID" value="KAK1764166.1"/>
    <property type="molecule type" value="Genomic_DNA"/>
</dbReference>
<sequence>MGSCLSIVDDMQAESSHAHISRDMQKFNRFIEFAAPAGKLVHVTALLDTQCHRGNWISKRLVQRLGMASLICPSFESLNMVDANGRPVSAGGVITLTWRWFPKGTRSYESQFYVLPNSDHLDVIFGVEYIEAENLLHVNESAMLPLVEDNRLDRGDMAAIAAAEARQRQEKATLEERKKQQAKEKGLASGKPRSGGAASGCLR</sequence>
<evidence type="ECO:0000313" key="2">
    <source>
        <dbReference type="EMBL" id="KAK1764166.1"/>
    </source>
</evidence>
<protein>
    <submittedName>
        <fullName evidence="2">Uncharacterized protein</fullName>
    </submittedName>
</protein>
<feature type="compositionally biased region" description="Basic and acidic residues" evidence="1">
    <location>
        <begin position="168"/>
        <end position="186"/>
    </location>
</feature>
<accession>A0AAJ0BY20</accession>
<dbReference type="Proteomes" id="UP001244011">
    <property type="component" value="Unassembled WGS sequence"/>
</dbReference>
<reference evidence="2" key="1">
    <citation type="submission" date="2023-06" db="EMBL/GenBank/DDBJ databases">
        <title>Genome-scale phylogeny and comparative genomics of the fungal order Sordariales.</title>
        <authorList>
            <consortium name="Lawrence Berkeley National Laboratory"/>
            <person name="Hensen N."/>
            <person name="Bonometti L."/>
            <person name="Westerberg I."/>
            <person name="Brannstrom I.O."/>
            <person name="Guillou S."/>
            <person name="Cros-Aarteil S."/>
            <person name="Calhoun S."/>
            <person name="Haridas S."/>
            <person name="Kuo A."/>
            <person name="Mondo S."/>
            <person name="Pangilinan J."/>
            <person name="Riley R."/>
            <person name="Labutti K."/>
            <person name="Andreopoulos B."/>
            <person name="Lipzen A."/>
            <person name="Chen C."/>
            <person name="Yanf M."/>
            <person name="Daum C."/>
            <person name="Ng V."/>
            <person name="Clum A."/>
            <person name="Steindorff A."/>
            <person name="Ohm R."/>
            <person name="Martin F."/>
            <person name="Silar P."/>
            <person name="Natvig D."/>
            <person name="Lalanne C."/>
            <person name="Gautier V."/>
            <person name="Ament-Velasquez S.L."/>
            <person name="Kruys A."/>
            <person name="Hutchinson M.I."/>
            <person name="Powell A.J."/>
            <person name="Barry K."/>
            <person name="Miller A.N."/>
            <person name="Grigoriev I.V."/>
            <person name="Debuchy R."/>
            <person name="Gladieux P."/>
            <person name="Thoren M.H."/>
            <person name="Johannesson H."/>
        </authorList>
    </citation>
    <scope>NUCLEOTIDE SEQUENCE</scope>
    <source>
        <strain evidence="2">8032-3</strain>
    </source>
</reference>
<dbReference type="RefSeq" id="XP_060280379.1">
    <property type="nucleotide sequence ID" value="XM_060428821.1"/>
</dbReference>
<proteinExistence type="predicted"/>
<comment type="caution">
    <text evidence="2">The sequence shown here is derived from an EMBL/GenBank/DDBJ whole genome shotgun (WGS) entry which is preliminary data.</text>
</comment>
<gene>
    <name evidence="2" type="ORF">QBC33DRAFT_548251</name>
</gene>
<dbReference type="AlphaFoldDB" id="A0AAJ0BY20"/>
<name>A0AAJ0BY20_9PEZI</name>
<organism evidence="2 3">
    <name type="scientific">Phialemonium atrogriseum</name>
    <dbReference type="NCBI Taxonomy" id="1093897"/>
    <lineage>
        <taxon>Eukaryota</taxon>
        <taxon>Fungi</taxon>
        <taxon>Dikarya</taxon>
        <taxon>Ascomycota</taxon>
        <taxon>Pezizomycotina</taxon>
        <taxon>Sordariomycetes</taxon>
        <taxon>Sordariomycetidae</taxon>
        <taxon>Cephalothecales</taxon>
        <taxon>Cephalothecaceae</taxon>
        <taxon>Phialemonium</taxon>
    </lineage>
</organism>
<evidence type="ECO:0000313" key="3">
    <source>
        <dbReference type="Proteomes" id="UP001244011"/>
    </source>
</evidence>
<keyword evidence="3" id="KW-1185">Reference proteome</keyword>
<dbReference type="GeneID" id="85312008"/>